<dbReference type="KEGG" id="pcot:PCOAH_00055110"/>
<keyword evidence="1" id="KW-0472">Membrane</keyword>
<dbReference type="Proteomes" id="UP000092716">
    <property type="component" value="Chromosome 14"/>
</dbReference>
<dbReference type="EMBL" id="CP016252">
    <property type="protein sequence ID" value="ANQ11119.1"/>
    <property type="molecule type" value="Genomic_DNA"/>
</dbReference>
<protein>
    <recommendedName>
        <fullName evidence="4">Transmembrane protein</fullName>
    </recommendedName>
</protein>
<sequence length="107" mass="12111">MVEAGADAVTVIATATADVTANEAENKQLEVEMHAEADDDYLDALRFRRRKEKKVNFFMWIMNNKKMALGLVLFLLGAIIFGCVYCYVSSSLGFHKDEEYCVSKYRA</sequence>
<accession>A0A1B1E8M1</accession>
<evidence type="ECO:0000313" key="2">
    <source>
        <dbReference type="EMBL" id="ANQ11119.1"/>
    </source>
</evidence>
<feature type="transmembrane region" description="Helical" evidence="1">
    <location>
        <begin position="67"/>
        <end position="88"/>
    </location>
</feature>
<dbReference type="AlphaFoldDB" id="A0A1B1E8M1"/>
<dbReference type="RefSeq" id="XP_019917814.1">
    <property type="nucleotide sequence ID" value="XM_020062291.1"/>
</dbReference>
<keyword evidence="3" id="KW-1185">Reference proteome</keyword>
<dbReference type="GeneID" id="30912245"/>
<proteinExistence type="predicted"/>
<keyword evidence="1" id="KW-0812">Transmembrane</keyword>
<keyword evidence="1" id="KW-1133">Transmembrane helix</keyword>
<dbReference type="OrthoDB" id="385596at2759"/>
<name>A0A1B1E8M1_9APIC</name>
<evidence type="ECO:0000256" key="1">
    <source>
        <dbReference type="SAM" id="Phobius"/>
    </source>
</evidence>
<gene>
    <name evidence="2" type="ORF">PCOAH_00055110</name>
</gene>
<organism evidence="2 3">
    <name type="scientific">Plasmodium coatneyi</name>
    <dbReference type="NCBI Taxonomy" id="208452"/>
    <lineage>
        <taxon>Eukaryota</taxon>
        <taxon>Sar</taxon>
        <taxon>Alveolata</taxon>
        <taxon>Apicomplexa</taxon>
        <taxon>Aconoidasida</taxon>
        <taxon>Haemosporida</taxon>
        <taxon>Plasmodiidae</taxon>
        <taxon>Plasmodium</taxon>
    </lineage>
</organism>
<dbReference type="VEuPathDB" id="PlasmoDB:PCOAH_00055110"/>
<evidence type="ECO:0008006" key="4">
    <source>
        <dbReference type="Google" id="ProtNLM"/>
    </source>
</evidence>
<evidence type="ECO:0000313" key="3">
    <source>
        <dbReference type="Proteomes" id="UP000092716"/>
    </source>
</evidence>
<reference evidence="3" key="1">
    <citation type="submission" date="2016-06" db="EMBL/GenBank/DDBJ databases">
        <title>First high quality genome sequence of Plasmodium coatneyi using continuous long reads from single molecule, real-time sequencing.</title>
        <authorList>
            <person name="Chien J.-T."/>
            <person name="Pakala S.B."/>
            <person name="Geraldo J.A."/>
            <person name="Lapp S.A."/>
            <person name="Barnwell J.W."/>
            <person name="Kissinger J.C."/>
            <person name="Galinski M.R."/>
            <person name="Humphrey J.C."/>
        </authorList>
    </citation>
    <scope>NUCLEOTIDE SEQUENCE [LARGE SCALE GENOMIC DNA]</scope>
    <source>
        <strain evidence="3">Hackeri</strain>
    </source>
</reference>